<dbReference type="Gene3D" id="3.40.50.300">
    <property type="entry name" value="P-loop containing nucleotide triphosphate hydrolases"/>
    <property type="match status" value="1"/>
</dbReference>
<feature type="domain" description="AAA+ ATPase" evidence="15">
    <location>
        <begin position="177"/>
        <end position="346"/>
    </location>
</feature>
<keyword evidence="10" id="KW-0472">Membrane</keyword>
<dbReference type="InterPro" id="IPR003593">
    <property type="entry name" value="AAA+_ATPase"/>
</dbReference>
<dbReference type="InterPro" id="IPR047040">
    <property type="entry name" value="FlhF__GTPase_dom"/>
</dbReference>
<proteinExistence type="inferred from homology"/>
<dbReference type="NCBIfam" id="TIGR03499">
    <property type="entry name" value="FlhF"/>
    <property type="match status" value="1"/>
</dbReference>
<evidence type="ECO:0000256" key="12">
    <source>
        <dbReference type="ARBA" id="ARBA00025337"/>
    </source>
</evidence>
<dbReference type="Proteomes" id="UP000595038">
    <property type="component" value="Chromosome"/>
</dbReference>
<keyword evidence="18" id="KW-0969">Cilium</keyword>
<dbReference type="PANTHER" id="PTHR43134">
    <property type="entry name" value="SIGNAL RECOGNITION PARTICLE RECEPTOR SUBUNIT ALPHA"/>
    <property type="match status" value="1"/>
</dbReference>
<keyword evidence="9" id="KW-0342">GTP-binding</keyword>
<evidence type="ECO:0000256" key="11">
    <source>
        <dbReference type="ARBA" id="ARBA00023225"/>
    </source>
</evidence>
<evidence type="ECO:0000259" key="16">
    <source>
        <dbReference type="SMART" id="SM00962"/>
    </source>
</evidence>
<keyword evidence="18" id="KW-0966">Cell projection</keyword>
<feature type="domain" description="SRP54-type proteins GTP-binding" evidence="16">
    <location>
        <begin position="178"/>
        <end position="369"/>
    </location>
</feature>
<dbReference type="Gene3D" id="1.20.120.1380">
    <property type="entry name" value="Flagellar FlhF biosynthesis protein, N domain"/>
    <property type="match status" value="1"/>
</dbReference>
<keyword evidence="11" id="KW-1006">Bacterial flagellum protein export</keyword>
<evidence type="ECO:0000256" key="13">
    <source>
        <dbReference type="NCBIfam" id="TIGR03499"/>
    </source>
</evidence>
<dbReference type="FunFam" id="3.40.50.300:FF:000695">
    <property type="entry name" value="Flagellar biosynthesis regulator FlhF"/>
    <property type="match status" value="1"/>
</dbReference>
<evidence type="ECO:0000256" key="1">
    <source>
        <dbReference type="ARBA" id="ARBA00004413"/>
    </source>
</evidence>
<keyword evidence="7" id="KW-1005">Bacterial flagellum biogenesis</keyword>
<dbReference type="EMBL" id="CP065647">
    <property type="protein sequence ID" value="QPR71581.1"/>
    <property type="molecule type" value="Genomic_DNA"/>
</dbReference>
<name>A0A1Y0YSC0_BACLI</name>
<protein>
    <recommendedName>
        <fullName evidence="3 13">Flagellar biosynthesis protein FlhF</fullName>
    </recommendedName>
</protein>
<reference evidence="17 20" key="2">
    <citation type="submission" date="2020-12" db="EMBL/GenBank/DDBJ databases">
        <title>FDA dAtabase for Regulatory Grade micrObial Sequences (FDA-ARGOS): Supporting development and validation of Infectious Disease Dx tests.</title>
        <authorList>
            <person name="Nelson B."/>
            <person name="Plummer A."/>
            <person name="Tallon L."/>
            <person name="Sadzewicz L."/>
            <person name="Zhao X."/>
            <person name="Boylan J."/>
            <person name="Ott S."/>
            <person name="Bowen H."/>
            <person name="Vavikolanu K."/>
            <person name="Mehta A."/>
            <person name="Aluvathingal J."/>
            <person name="Nadendla S."/>
            <person name="Myers T."/>
            <person name="Yan Y."/>
            <person name="Sichtig H."/>
        </authorList>
    </citation>
    <scope>NUCLEOTIDE SEQUENCE [LARGE SCALE GENOMIC DNA]</scope>
    <source>
        <strain evidence="17 20">FDAARGOS_923</strain>
    </source>
</reference>
<evidence type="ECO:0000256" key="5">
    <source>
        <dbReference type="ARBA" id="ARBA00022475"/>
    </source>
</evidence>
<gene>
    <name evidence="17" type="primary">flhF</name>
    <name evidence="18" type="ORF">CHCC16736_4431</name>
    <name evidence="17" type="ORF">I6G80_17365</name>
</gene>
<dbReference type="Pfam" id="PF00448">
    <property type="entry name" value="SRP54"/>
    <property type="match status" value="1"/>
</dbReference>
<dbReference type="Proteomes" id="UP000435910">
    <property type="component" value="Unassembled WGS sequence"/>
</dbReference>
<keyword evidence="18" id="KW-0282">Flagellum</keyword>
<keyword evidence="6" id="KW-0547">Nucleotide-binding</keyword>
<evidence type="ECO:0000313" key="18">
    <source>
        <dbReference type="EMBL" id="TWL25548.1"/>
    </source>
</evidence>
<dbReference type="GO" id="GO:0006614">
    <property type="term" value="P:SRP-dependent cotranslational protein targeting to membrane"/>
    <property type="evidence" value="ECO:0007669"/>
    <property type="project" value="UniProtKB-UniRule"/>
</dbReference>
<dbReference type="InterPro" id="IPR000897">
    <property type="entry name" value="SRP54_GTPase_dom"/>
</dbReference>
<dbReference type="GO" id="GO:0015031">
    <property type="term" value="P:protein transport"/>
    <property type="evidence" value="ECO:0007669"/>
    <property type="project" value="UniProtKB-KW"/>
</dbReference>
<evidence type="ECO:0000256" key="3">
    <source>
        <dbReference type="ARBA" id="ARBA00014919"/>
    </source>
</evidence>
<keyword evidence="4" id="KW-0813">Transport</keyword>
<comment type="similarity">
    <text evidence="2">Belongs to the GTP-binding SRP family.</text>
</comment>
<evidence type="ECO:0000256" key="7">
    <source>
        <dbReference type="ARBA" id="ARBA00022795"/>
    </source>
</evidence>
<evidence type="ECO:0000256" key="4">
    <source>
        <dbReference type="ARBA" id="ARBA00022448"/>
    </source>
</evidence>
<evidence type="ECO:0000256" key="8">
    <source>
        <dbReference type="ARBA" id="ARBA00022927"/>
    </source>
</evidence>
<dbReference type="GeneID" id="92861546"/>
<dbReference type="GO" id="GO:0003924">
    <property type="term" value="F:GTPase activity"/>
    <property type="evidence" value="ECO:0007669"/>
    <property type="project" value="UniProtKB-UniRule"/>
</dbReference>
<evidence type="ECO:0000259" key="15">
    <source>
        <dbReference type="SMART" id="SM00382"/>
    </source>
</evidence>
<dbReference type="InterPro" id="IPR020006">
    <property type="entry name" value="FlhF"/>
</dbReference>
<evidence type="ECO:0000256" key="14">
    <source>
        <dbReference type="SAM" id="MobiDB-lite"/>
    </source>
</evidence>
<sequence>MKIKKFVAGSMQEATKQIIQELGNDAVILNSKKIQKRKFLGFVKKTGVEVIAVVDQDFSDARKQERQKPVFREQSPSPVPQPDHLDLASQVKELKELLEMRHHEQPVDVLPEPLKKADQLLAKKGVSPAIRTKALGRLISTSLRDGEEWTDEKTLAHLTDALADLLPDNLEQDVAIHSQYVVLFGSTGVGKTTTLAKLAASSVLEKQKKIAFITTDTYRIAAVEQLRTYAELLNAPLEVCYTKEEFKAAQQKFADFDHVFIDTAGRNFKDGQYVRELKEIIPFERKIQAFLVMSATSKYEDMKELIKQFSSIPIDQLIFTKVDETDSLGSVMNLLAESRIGLGYITNGQNVPEDIRYLSNAAFVRLLTGC</sequence>
<comment type="subcellular location">
    <subcellularLocation>
        <location evidence="1">Cell membrane</location>
        <topology evidence="1">Peripheral membrane protein</topology>
        <orientation evidence="1">Cytoplasmic side</orientation>
    </subcellularLocation>
</comment>
<dbReference type="CDD" id="cd17873">
    <property type="entry name" value="FlhF"/>
    <property type="match status" value="1"/>
</dbReference>
<evidence type="ECO:0000256" key="9">
    <source>
        <dbReference type="ARBA" id="ARBA00023134"/>
    </source>
</evidence>
<dbReference type="SMART" id="SM00962">
    <property type="entry name" value="SRP54"/>
    <property type="match status" value="1"/>
</dbReference>
<dbReference type="GO" id="GO:0005886">
    <property type="term" value="C:plasma membrane"/>
    <property type="evidence" value="ECO:0007669"/>
    <property type="project" value="UniProtKB-SubCell"/>
</dbReference>
<dbReference type="SUPFAM" id="SSF52540">
    <property type="entry name" value="P-loop containing nucleoside triphosphate hydrolases"/>
    <property type="match status" value="1"/>
</dbReference>
<reference evidence="18 19" key="1">
    <citation type="submission" date="2019-06" db="EMBL/GenBank/DDBJ databases">
        <title>Genome sequence analysis of &gt;100 Bacillus licheniformis strains suggests intrinsic resistance to this species.</title>
        <authorList>
            <person name="Wels M."/>
            <person name="Siezen R.J."/>
            <person name="Johansen E."/>
            <person name="Stuer-Lauridsen B."/>
            <person name="Bjerre K."/>
            <person name="Nielsen B.K.K."/>
        </authorList>
    </citation>
    <scope>NUCLEOTIDE SEQUENCE [LARGE SCALE GENOMIC DNA]</scope>
    <source>
        <strain evidence="18 19">BAC-16736</strain>
    </source>
</reference>
<dbReference type="InterPro" id="IPR027417">
    <property type="entry name" value="P-loop_NTPase"/>
</dbReference>
<keyword evidence="8" id="KW-0653">Protein transport</keyword>
<dbReference type="EMBL" id="NILC01000026">
    <property type="protein sequence ID" value="TWL25548.1"/>
    <property type="molecule type" value="Genomic_DNA"/>
</dbReference>
<dbReference type="GO" id="GO:0044781">
    <property type="term" value="P:bacterial-type flagellum organization"/>
    <property type="evidence" value="ECO:0007669"/>
    <property type="project" value="UniProtKB-UniRule"/>
</dbReference>
<dbReference type="GO" id="GO:0005047">
    <property type="term" value="F:signal recognition particle binding"/>
    <property type="evidence" value="ECO:0007669"/>
    <property type="project" value="TreeGrafter"/>
</dbReference>
<evidence type="ECO:0000256" key="2">
    <source>
        <dbReference type="ARBA" id="ARBA00008531"/>
    </source>
</evidence>
<evidence type="ECO:0000313" key="20">
    <source>
        <dbReference type="Proteomes" id="UP000595038"/>
    </source>
</evidence>
<accession>A0A1Y0YSC0</accession>
<dbReference type="OMA" id="DEACNYG"/>
<dbReference type="SMART" id="SM00382">
    <property type="entry name" value="AAA"/>
    <property type="match status" value="1"/>
</dbReference>
<dbReference type="RefSeq" id="WP_003181810.1">
    <property type="nucleotide sequence ID" value="NZ_BEXU01000006.1"/>
</dbReference>
<evidence type="ECO:0000256" key="6">
    <source>
        <dbReference type="ARBA" id="ARBA00022741"/>
    </source>
</evidence>
<comment type="function">
    <text evidence="12">Necessary for flagellar biosynthesis. May be involved in translocation of the flagellum.</text>
</comment>
<keyword evidence="5" id="KW-1003">Cell membrane</keyword>
<feature type="region of interest" description="Disordered" evidence="14">
    <location>
        <begin position="63"/>
        <end position="84"/>
    </location>
</feature>
<dbReference type="AlphaFoldDB" id="A0A1Y0YSC0"/>
<evidence type="ECO:0000256" key="10">
    <source>
        <dbReference type="ARBA" id="ARBA00023136"/>
    </source>
</evidence>
<organism evidence="18 19">
    <name type="scientific">Bacillus licheniformis</name>
    <dbReference type="NCBI Taxonomy" id="1402"/>
    <lineage>
        <taxon>Bacteria</taxon>
        <taxon>Bacillati</taxon>
        <taxon>Bacillota</taxon>
        <taxon>Bacilli</taxon>
        <taxon>Bacillales</taxon>
        <taxon>Bacillaceae</taxon>
        <taxon>Bacillus</taxon>
    </lineage>
</organism>
<evidence type="ECO:0000313" key="17">
    <source>
        <dbReference type="EMBL" id="QPR71581.1"/>
    </source>
</evidence>
<evidence type="ECO:0000313" key="19">
    <source>
        <dbReference type="Proteomes" id="UP000435910"/>
    </source>
</evidence>
<dbReference type="PANTHER" id="PTHR43134:SF3">
    <property type="entry name" value="FLAGELLAR BIOSYNTHESIS PROTEIN FLHF"/>
    <property type="match status" value="1"/>
</dbReference>
<dbReference type="GO" id="GO:0005525">
    <property type="term" value="F:GTP binding"/>
    <property type="evidence" value="ECO:0007669"/>
    <property type="project" value="UniProtKB-UniRule"/>
</dbReference>